<evidence type="ECO:0000256" key="15">
    <source>
        <dbReference type="ARBA" id="ARBA00032324"/>
    </source>
</evidence>
<evidence type="ECO:0000256" key="9">
    <source>
        <dbReference type="ARBA" id="ARBA00022741"/>
    </source>
</evidence>
<evidence type="ECO:0000256" key="7">
    <source>
        <dbReference type="ARBA" id="ARBA00022490"/>
    </source>
</evidence>
<dbReference type="Pfam" id="PF21799">
    <property type="entry name" value="MurD-like_N"/>
    <property type="match status" value="1"/>
</dbReference>
<keyword evidence="22" id="KW-1185">Reference proteome</keyword>
<dbReference type="EC" id="6.3.2.9" evidence="5 17"/>
<dbReference type="InterPro" id="IPR036615">
    <property type="entry name" value="Mur_ligase_C_dom_sf"/>
</dbReference>
<comment type="similarity">
    <text evidence="4 17">Belongs to the MurCDEF family.</text>
</comment>
<comment type="catalytic activity">
    <reaction evidence="16 17 18">
        <text>UDP-N-acetyl-alpha-D-muramoyl-L-alanine + D-glutamate + ATP = UDP-N-acetyl-alpha-D-muramoyl-L-alanyl-D-glutamate + ADP + phosphate + H(+)</text>
        <dbReference type="Rhea" id="RHEA:16429"/>
        <dbReference type="ChEBI" id="CHEBI:15378"/>
        <dbReference type="ChEBI" id="CHEBI:29986"/>
        <dbReference type="ChEBI" id="CHEBI:30616"/>
        <dbReference type="ChEBI" id="CHEBI:43474"/>
        <dbReference type="ChEBI" id="CHEBI:83898"/>
        <dbReference type="ChEBI" id="CHEBI:83900"/>
        <dbReference type="ChEBI" id="CHEBI:456216"/>
        <dbReference type="EC" id="6.3.2.9"/>
    </reaction>
</comment>
<dbReference type="HAMAP" id="MF_00639">
    <property type="entry name" value="MurD"/>
    <property type="match status" value="1"/>
</dbReference>
<evidence type="ECO:0000256" key="10">
    <source>
        <dbReference type="ARBA" id="ARBA00022840"/>
    </source>
</evidence>
<comment type="subcellular location">
    <subcellularLocation>
        <location evidence="2 17 18">Cytoplasm</location>
    </subcellularLocation>
</comment>
<protein>
    <recommendedName>
        <fullName evidence="6 17">UDP-N-acetylmuramoylalanine--D-glutamate ligase</fullName>
        <ecNumber evidence="5 17">6.3.2.9</ecNumber>
    </recommendedName>
    <alternativeName>
        <fullName evidence="15 17">D-glutamic acid-adding enzyme</fullName>
    </alternativeName>
    <alternativeName>
        <fullName evidence="14 17">UDP-N-acetylmuramoyl-L-alanyl-D-glutamate synthetase</fullName>
    </alternativeName>
</protein>
<keyword evidence="13 17" id="KW-0961">Cell wall biogenesis/degradation</keyword>
<dbReference type="GO" id="GO:0071555">
    <property type="term" value="P:cell wall organization"/>
    <property type="evidence" value="ECO:0007669"/>
    <property type="project" value="UniProtKB-KW"/>
</dbReference>
<dbReference type="EMBL" id="ACEC01000136">
    <property type="protein sequence ID" value="EEG28498.1"/>
    <property type="molecule type" value="Genomic_DNA"/>
</dbReference>
<evidence type="ECO:0000256" key="11">
    <source>
        <dbReference type="ARBA" id="ARBA00022960"/>
    </source>
</evidence>
<reference evidence="21 22" key="1">
    <citation type="submission" date="2009-01" db="EMBL/GenBank/DDBJ databases">
        <authorList>
            <person name="Fulton L."/>
            <person name="Clifton S."/>
            <person name="Fulton B."/>
            <person name="Xu J."/>
            <person name="Minx P."/>
            <person name="Pepin K.H."/>
            <person name="Johnson M."/>
            <person name="Bhonagiri V."/>
            <person name="Nash W.E."/>
            <person name="Mardis E.R."/>
            <person name="Wilson R.K."/>
        </authorList>
    </citation>
    <scope>NUCLEOTIDE SEQUENCE [LARGE SCALE GENOMIC DNA]</scope>
    <source>
        <strain evidence="21 22">DSM 5476</strain>
    </source>
</reference>
<comment type="pathway">
    <text evidence="3 17 18">Cell wall biogenesis; peptidoglycan biosynthesis.</text>
</comment>
<dbReference type="Gene3D" id="3.40.1190.10">
    <property type="entry name" value="Mur-like, catalytic domain"/>
    <property type="match status" value="1"/>
</dbReference>
<dbReference type="SUPFAM" id="SSF53244">
    <property type="entry name" value="MurD-like peptide ligases, peptide-binding domain"/>
    <property type="match status" value="1"/>
</dbReference>
<comment type="function">
    <text evidence="1 17 18">Cell wall formation. Catalyzes the addition of glutamate to the nucleotide precursor UDP-N-acetylmuramoyl-L-alanine (UMA).</text>
</comment>
<dbReference type="InterPro" id="IPR004101">
    <property type="entry name" value="Mur_ligase_C"/>
</dbReference>
<keyword evidence="17 18" id="KW-0132">Cell division</keyword>
<evidence type="ECO:0000256" key="14">
    <source>
        <dbReference type="ARBA" id="ARBA00030398"/>
    </source>
</evidence>
<dbReference type="Pfam" id="PF02875">
    <property type="entry name" value="Mur_ligase_C"/>
    <property type="match status" value="1"/>
</dbReference>
<dbReference type="UniPathway" id="UPA00219"/>
<keyword evidence="7 17" id="KW-0963">Cytoplasm</keyword>
<dbReference type="STRING" id="537013.CLOSTMETH_03879"/>
<evidence type="ECO:0000256" key="17">
    <source>
        <dbReference type="HAMAP-Rule" id="MF_00639"/>
    </source>
</evidence>
<dbReference type="InterPro" id="IPR005762">
    <property type="entry name" value="MurD"/>
</dbReference>
<dbReference type="Proteomes" id="UP000003340">
    <property type="component" value="Unassembled WGS sequence"/>
</dbReference>
<organism evidence="21 22">
    <name type="scientific">[Clostridium] methylpentosum DSM 5476</name>
    <dbReference type="NCBI Taxonomy" id="537013"/>
    <lineage>
        <taxon>Bacteria</taxon>
        <taxon>Bacillati</taxon>
        <taxon>Bacillota</taxon>
        <taxon>Clostridia</taxon>
        <taxon>Eubacteriales</taxon>
        <taxon>Oscillospiraceae</taxon>
        <taxon>Oscillospiraceae incertae sedis</taxon>
    </lineage>
</organism>
<dbReference type="GO" id="GO:0051301">
    <property type="term" value="P:cell division"/>
    <property type="evidence" value="ECO:0007669"/>
    <property type="project" value="UniProtKB-KW"/>
</dbReference>
<dbReference type="GO" id="GO:0008764">
    <property type="term" value="F:UDP-N-acetylmuramoylalanine-D-glutamate ligase activity"/>
    <property type="evidence" value="ECO:0007669"/>
    <property type="project" value="UniProtKB-UniRule"/>
</dbReference>
<dbReference type="HOGENOM" id="CLU_032540_0_1_9"/>
<dbReference type="SUPFAM" id="SSF53623">
    <property type="entry name" value="MurD-like peptide ligases, catalytic domain"/>
    <property type="match status" value="1"/>
</dbReference>
<dbReference type="AlphaFoldDB" id="C0EJ34"/>
<comment type="caution">
    <text evidence="21">The sequence shown here is derived from an EMBL/GenBank/DDBJ whole genome shotgun (WGS) entry which is preliminary data.</text>
</comment>
<dbReference type="InterPro" id="IPR013221">
    <property type="entry name" value="Mur_ligase_cen"/>
</dbReference>
<feature type="domain" description="Mur ligase C-terminal" evidence="19">
    <location>
        <begin position="321"/>
        <end position="439"/>
    </location>
</feature>
<reference evidence="21 22" key="2">
    <citation type="submission" date="2009-02" db="EMBL/GenBank/DDBJ databases">
        <title>Draft genome sequence of Clostridium methylpentosum (DSM 5476).</title>
        <authorList>
            <person name="Sudarsanam P."/>
            <person name="Ley R."/>
            <person name="Guruge J."/>
            <person name="Turnbaugh P.J."/>
            <person name="Mahowald M."/>
            <person name="Liep D."/>
            <person name="Gordon J."/>
        </authorList>
    </citation>
    <scope>NUCLEOTIDE SEQUENCE [LARGE SCALE GENOMIC DNA]</scope>
    <source>
        <strain evidence="21 22">DSM 5476</strain>
    </source>
</reference>
<evidence type="ECO:0000256" key="18">
    <source>
        <dbReference type="RuleBase" id="RU003664"/>
    </source>
</evidence>
<evidence type="ECO:0000256" key="4">
    <source>
        <dbReference type="ARBA" id="ARBA00010416"/>
    </source>
</evidence>
<evidence type="ECO:0000313" key="21">
    <source>
        <dbReference type="EMBL" id="EEG28498.1"/>
    </source>
</evidence>
<dbReference type="NCBIfam" id="TIGR01087">
    <property type="entry name" value="murD"/>
    <property type="match status" value="1"/>
</dbReference>
<evidence type="ECO:0000256" key="13">
    <source>
        <dbReference type="ARBA" id="ARBA00023316"/>
    </source>
</evidence>
<evidence type="ECO:0000259" key="19">
    <source>
        <dbReference type="Pfam" id="PF02875"/>
    </source>
</evidence>
<dbReference type="GO" id="GO:0005524">
    <property type="term" value="F:ATP binding"/>
    <property type="evidence" value="ECO:0007669"/>
    <property type="project" value="UniProtKB-UniRule"/>
</dbReference>
<evidence type="ECO:0000259" key="20">
    <source>
        <dbReference type="Pfam" id="PF08245"/>
    </source>
</evidence>
<dbReference type="GO" id="GO:0008360">
    <property type="term" value="P:regulation of cell shape"/>
    <property type="evidence" value="ECO:0007669"/>
    <property type="project" value="UniProtKB-KW"/>
</dbReference>
<accession>C0EJ34</accession>
<dbReference type="Pfam" id="PF08245">
    <property type="entry name" value="Mur_ligase_M"/>
    <property type="match status" value="1"/>
</dbReference>
<keyword evidence="9 17" id="KW-0547">Nucleotide-binding</keyword>
<dbReference type="Gene3D" id="3.40.50.720">
    <property type="entry name" value="NAD(P)-binding Rossmann-like Domain"/>
    <property type="match status" value="1"/>
</dbReference>
<evidence type="ECO:0000256" key="5">
    <source>
        <dbReference type="ARBA" id="ARBA00012212"/>
    </source>
</evidence>
<keyword evidence="11 17" id="KW-0133">Cell shape</keyword>
<dbReference type="InterPro" id="IPR036565">
    <property type="entry name" value="Mur-like_cat_sf"/>
</dbReference>
<evidence type="ECO:0000256" key="12">
    <source>
        <dbReference type="ARBA" id="ARBA00022984"/>
    </source>
</evidence>
<keyword evidence="10 17" id="KW-0067">ATP-binding</keyword>
<dbReference type="PANTHER" id="PTHR43692:SF1">
    <property type="entry name" value="UDP-N-ACETYLMURAMOYLALANINE--D-GLUTAMATE LIGASE"/>
    <property type="match status" value="1"/>
</dbReference>
<evidence type="ECO:0000256" key="8">
    <source>
        <dbReference type="ARBA" id="ARBA00022598"/>
    </source>
</evidence>
<feature type="binding site" evidence="17">
    <location>
        <begin position="124"/>
        <end position="130"/>
    </location>
    <ligand>
        <name>ATP</name>
        <dbReference type="ChEBI" id="CHEBI:30616"/>
    </ligand>
</feature>
<feature type="domain" description="Mur ligase central" evidence="20">
    <location>
        <begin position="122"/>
        <end position="300"/>
    </location>
</feature>
<evidence type="ECO:0000256" key="16">
    <source>
        <dbReference type="ARBA" id="ARBA00047632"/>
    </source>
</evidence>
<evidence type="ECO:0000256" key="1">
    <source>
        <dbReference type="ARBA" id="ARBA00002734"/>
    </source>
</evidence>
<sequence length="463" mass="50727">MPSKVDRFFDEMQGRRIAFIGMGVTNFNIIKLFVRKGLDVTVCDRSTAEKLGAAYDELAGLGVQFVLGDGYLDTLTDYDVIFRSPGVYFNQPALARAREQGCVVTSEMEVFFELCPCKIYAVTGSDGKTTTTTLISEMLKAQDYNVHLGGNIGKALLPGIEEIGPDDVAVVELSSFQLLSMRQSPDVAVITNIAPNHLDVHGTMEEYIQCKCHLLWHQNAFSKAVLNADNEITDGLSGYVRGRLCKFSRRAAPHTGAWADENGDIFLMDNGKQTLLFNQNQIRLPGTHNVENYLAAIAAVSGVVEPANILKVAREFGGVQHRIEFVRELDGVKWYNDSIATSPTRTIAGLNAFEQKLIIIAGGYDKKLSYEPLAPVLVSKSKALILMGTTAPKIQQAVVDCSGYDPELLPIYHVASMEEAVTLARKIASAGDIISLSPASASFDLYKNFEVRGNHYKDLVNSL</sequence>
<evidence type="ECO:0000256" key="2">
    <source>
        <dbReference type="ARBA" id="ARBA00004496"/>
    </source>
</evidence>
<keyword evidence="12 17" id="KW-0573">Peptidoglycan synthesis</keyword>
<dbReference type="GO" id="GO:0005737">
    <property type="term" value="C:cytoplasm"/>
    <property type="evidence" value="ECO:0007669"/>
    <property type="project" value="UniProtKB-SubCell"/>
</dbReference>
<dbReference type="GO" id="GO:0009252">
    <property type="term" value="P:peptidoglycan biosynthetic process"/>
    <property type="evidence" value="ECO:0007669"/>
    <property type="project" value="UniProtKB-UniRule"/>
</dbReference>
<dbReference type="SUPFAM" id="SSF51984">
    <property type="entry name" value="MurCD N-terminal domain"/>
    <property type="match status" value="1"/>
</dbReference>
<keyword evidence="8 17" id="KW-0436">Ligase</keyword>
<dbReference type="eggNOG" id="COG0771">
    <property type="taxonomic scope" value="Bacteria"/>
</dbReference>
<keyword evidence="17 18" id="KW-0131">Cell cycle</keyword>
<evidence type="ECO:0000256" key="6">
    <source>
        <dbReference type="ARBA" id="ARBA00015655"/>
    </source>
</evidence>
<evidence type="ECO:0000256" key="3">
    <source>
        <dbReference type="ARBA" id="ARBA00004752"/>
    </source>
</evidence>
<evidence type="ECO:0000313" key="22">
    <source>
        <dbReference type="Proteomes" id="UP000003340"/>
    </source>
</evidence>
<dbReference type="Gene3D" id="3.90.190.20">
    <property type="entry name" value="Mur ligase, C-terminal domain"/>
    <property type="match status" value="1"/>
</dbReference>
<name>C0EJ34_9FIRM</name>
<proteinExistence type="inferred from homology"/>
<dbReference type="PANTHER" id="PTHR43692">
    <property type="entry name" value="UDP-N-ACETYLMURAMOYLALANINE--D-GLUTAMATE LIGASE"/>
    <property type="match status" value="1"/>
</dbReference>
<gene>
    <name evidence="17 21" type="primary">murD</name>
    <name evidence="21" type="ORF">CLOSTMETH_03879</name>
</gene>